<proteinExistence type="predicted"/>
<dbReference type="Proteomes" id="UP000483802">
    <property type="component" value="Unassembled WGS sequence"/>
</dbReference>
<keyword evidence="3" id="KW-1185">Reference proteome</keyword>
<gene>
    <name evidence="2" type="ORF">GPA10_03450</name>
</gene>
<reference evidence="2 3" key="1">
    <citation type="submission" date="2019-11" db="EMBL/GenBank/DDBJ databases">
        <title>Streptomyces typhae sp. nov., a novel endophytic actinomycete isolated from the root of cattail pollen (Typha angustifolia L.).</title>
        <authorList>
            <person name="Peng C."/>
        </authorList>
    </citation>
    <scope>NUCLEOTIDE SEQUENCE [LARGE SCALE GENOMIC DNA]</scope>
    <source>
        <strain evidence="3">p1417</strain>
    </source>
</reference>
<evidence type="ECO:0000256" key="1">
    <source>
        <dbReference type="SAM" id="SignalP"/>
    </source>
</evidence>
<name>A0A6L6WP22_9ACTN</name>
<evidence type="ECO:0008006" key="4">
    <source>
        <dbReference type="Google" id="ProtNLM"/>
    </source>
</evidence>
<feature type="chain" id="PRO_5038712785" description="Bacteriocin (Lactococcin_972)" evidence="1">
    <location>
        <begin position="30"/>
        <end position="128"/>
    </location>
</feature>
<dbReference type="AlphaFoldDB" id="A0A6L6WP22"/>
<keyword evidence="1" id="KW-0732">Signal</keyword>
<dbReference type="RefSeq" id="WP_157164054.1">
    <property type="nucleotide sequence ID" value="NZ_WPNZ01000001.1"/>
</dbReference>
<evidence type="ECO:0000313" key="2">
    <source>
        <dbReference type="EMBL" id="MVO83843.1"/>
    </source>
</evidence>
<feature type="signal peptide" evidence="1">
    <location>
        <begin position="1"/>
        <end position="29"/>
    </location>
</feature>
<protein>
    <recommendedName>
        <fullName evidence="4">Bacteriocin (Lactococcin_972)</fullName>
    </recommendedName>
</protein>
<evidence type="ECO:0000313" key="3">
    <source>
        <dbReference type="Proteomes" id="UP000483802"/>
    </source>
</evidence>
<dbReference type="EMBL" id="WPNZ01000001">
    <property type="protein sequence ID" value="MVO83843.1"/>
    <property type="molecule type" value="Genomic_DNA"/>
</dbReference>
<accession>A0A6L6WP22</accession>
<sequence length="128" mass="13610">MSIRSRSVSRIAVVAAGMAIAAGSTLAVAQDISVESSNGGYAAAWSYGTNSKIGLADRKADGRSVKAEYNRAAHGTKKFTLWNKKGAGKKTYSGVGSKVWDARACVVINNWPDDCGRWWSDDHIVTGD</sequence>
<organism evidence="2 3">
    <name type="scientific">Streptomyces typhae</name>
    <dbReference type="NCBI Taxonomy" id="2681492"/>
    <lineage>
        <taxon>Bacteria</taxon>
        <taxon>Bacillati</taxon>
        <taxon>Actinomycetota</taxon>
        <taxon>Actinomycetes</taxon>
        <taxon>Kitasatosporales</taxon>
        <taxon>Streptomycetaceae</taxon>
        <taxon>Streptomyces</taxon>
    </lineage>
</organism>
<comment type="caution">
    <text evidence="2">The sequence shown here is derived from an EMBL/GenBank/DDBJ whole genome shotgun (WGS) entry which is preliminary data.</text>
</comment>